<dbReference type="InterPro" id="IPR007111">
    <property type="entry name" value="NACHT_NTPase"/>
</dbReference>
<proteinExistence type="predicted"/>
<feature type="repeat" description="ANK" evidence="2">
    <location>
        <begin position="975"/>
        <end position="1007"/>
    </location>
</feature>
<organism evidence="5 6">
    <name type="scientific">Colletotrichum tabaci</name>
    <dbReference type="NCBI Taxonomy" id="1209068"/>
    <lineage>
        <taxon>Eukaryota</taxon>
        <taxon>Fungi</taxon>
        <taxon>Dikarya</taxon>
        <taxon>Ascomycota</taxon>
        <taxon>Pezizomycotina</taxon>
        <taxon>Sordariomycetes</taxon>
        <taxon>Hypocreomycetidae</taxon>
        <taxon>Glomerellales</taxon>
        <taxon>Glomerellaceae</taxon>
        <taxon>Colletotrichum</taxon>
        <taxon>Colletotrichum destructivum species complex</taxon>
    </lineage>
</organism>
<name>A0AAV9T7T2_9PEZI</name>
<dbReference type="Pfam" id="PF17100">
    <property type="entry name" value="NACHT_N"/>
    <property type="match status" value="1"/>
</dbReference>
<evidence type="ECO:0000313" key="6">
    <source>
        <dbReference type="Proteomes" id="UP001327957"/>
    </source>
</evidence>
<evidence type="ECO:0000256" key="1">
    <source>
        <dbReference type="ARBA" id="ARBA00022737"/>
    </source>
</evidence>
<reference evidence="5 6" key="1">
    <citation type="submission" date="2023-04" db="EMBL/GenBank/DDBJ databases">
        <title>Colletotrichum tabacum stain YC1 causing leaf anthracnose on Nicotiana tabacum(L.) cv.</title>
        <authorList>
            <person name="Ji Z."/>
            <person name="Wang M."/>
            <person name="Zhang J."/>
            <person name="Wang N."/>
            <person name="Zhou Z."/>
        </authorList>
    </citation>
    <scope>NUCLEOTIDE SEQUENCE [LARGE SCALE GENOMIC DNA]</scope>
    <source>
        <strain evidence="5 6">YC1</strain>
    </source>
</reference>
<evidence type="ECO:0000259" key="4">
    <source>
        <dbReference type="PROSITE" id="PS50837"/>
    </source>
</evidence>
<gene>
    <name evidence="5" type="ORF">QIS74_08460</name>
</gene>
<protein>
    <submittedName>
        <fullName evidence="5">Ankyrin repeat protein</fullName>
    </submittedName>
</protein>
<evidence type="ECO:0000313" key="5">
    <source>
        <dbReference type="EMBL" id="KAK6215441.1"/>
    </source>
</evidence>
<sequence>MSGKPGEQVDERLGANSGDVGNSHDVQTTAAPVGNENDLVRVWDEAWVSMQSEEPDLLAKYERYLLAQDNPDANPDPDRLSGKDKKDQLLRTADLKITAAKAKLAEGGVSGRVKTVVEGAVTILIKGKDLVTAIATTEPHAALLLLNPSTERTAALEGFTDAMRILCRFSVIEPDLFSGSGVGFMSDSDLVRLKDQLRMYLIQLYALIIQLQIRLVLRYDRTAVTRFVRDTVKADDWKSLVESIKDLEDSNFRDINAIGQHVLLHIRSAIEHQGQQMSVGFAEMTKKFRDLDEGIQGVHQKIIAREDVIDDSKCKDAFKVEINYVLQKDRNSVCAPDSGQWFFHHPEYETFQSAKAPQLLFITAEAGGGKSTIMRTFIDKLQASDEPPLIAYFFFKDDDDRLRSYDDALSCLIHQLLVQELGLVQHAKVPYQQYGDAIRHQTREMWQIIHEIASQADRDIFCILDAVDECTAPHRKQLVADLADAFQDAAQPASRLKFLASSRPYQDENHPYADLFTSSNNIRHLAGENAQVQSDIRKVIQFKAQELAEKRGLEQGIQDMLVAKLSEQNVHTRSFLAVRMAFELLDSHNRMHKGAGERTINTILGDIPKQLGDQFDEMLKRSLDREHAWRLLCAILAAQTTLRISEFKVIYSLTQPTSSTVGPANSYDELELPTDDEEFKQLVRSRCGLFITFVSDSVHLFHQTAREHLMAKADMSGTTPYAEPARVWDSPSHHINTKHWPSWRGSITKKDANLVCAMICLDVLTFTVSRTWVLEAFKKLTSANEYERLVHIYGYIHKQPFLEYAALNWHHHVILGGDPASKTLSGTRYAAVLDISKPPFWVWALAHAEYFCYHMNEYRYRYDQFLRHSEYEIKESELVGEDKGAARVPFDTLFGSRFSPKAPCDPLLDATINKHQTPSERQEALAEYMLRSGASVNARTRQGITALMLSVCQGQLNLARNLLKHGADPNIAAIGGCTPLILAARAGRRDLVEALLTSGADPNAQLDAPTPDTCDCVNLNWQKWVTPDGCRSPLNALAVAAERG</sequence>
<feature type="repeat" description="ANK" evidence="2">
    <location>
        <begin position="942"/>
        <end position="974"/>
    </location>
</feature>
<keyword evidence="2" id="KW-0040">ANK repeat</keyword>
<dbReference type="AlphaFoldDB" id="A0AAV9T7T2"/>
<evidence type="ECO:0000256" key="2">
    <source>
        <dbReference type="PROSITE-ProRule" id="PRU00023"/>
    </source>
</evidence>
<feature type="region of interest" description="Disordered" evidence="3">
    <location>
        <begin position="1"/>
        <end position="35"/>
    </location>
</feature>
<dbReference type="PANTHER" id="PTHR10039:SF17">
    <property type="entry name" value="FUNGAL STAND N-TERMINAL GOODBYE DOMAIN-CONTAINING PROTEIN-RELATED"/>
    <property type="match status" value="1"/>
</dbReference>
<keyword evidence="1" id="KW-0677">Repeat</keyword>
<dbReference type="Proteomes" id="UP001327957">
    <property type="component" value="Unassembled WGS sequence"/>
</dbReference>
<accession>A0AAV9T7T2</accession>
<dbReference type="Gene3D" id="3.40.50.300">
    <property type="entry name" value="P-loop containing nucleotide triphosphate hydrolases"/>
    <property type="match status" value="1"/>
</dbReference>
<dbReference type="InterPro" id="IPR036770">
    <property type="entry name" value="Ankyrin_rpt-contain_sf"/>
</dbReference>
<dbReference type="Pfam" id="PF12796">
    <property type="entry name" value="Ank_2"/>
    <property type="match status" value="1"/>
</dbReference>
<feature type="domain" description="NACHT" evidence="4">
    <location>
        <begin position="358"/>
        <end position="504"/>
    </location>
</feature>
<dbReference type="Pfam" id="PF24883">
    <property type="entry name" value="NPHP3_N"/>
    <property type="match status" value="1"/>
</dbReference>
<dbReference type="SUPFAM" id="SSF52540">
    <property type="entry name" value="P-loop containing nucleoside triphosphate hydrolases"/>
    <property type="match status" value="1"/>
</dbReference>
<evidence type="ECO:0000256" key="3">
    <source>
        <dbReference type="SAM" id="MobiDB-lite"/>
    </source>
</evidence>
<dbReference type="Gene3D" id="1.25.40.20">
    <property type="entry name" value="Ankyrin repeat-containing domain"/>
    <property type="match status" value="1"/>
</dbReference>
<dbReference type="SMART" id="SM00248">
    <property type="entry name" value="ANK"/>
    <property type="match status" value="3"/>
</dbReference>
<dbReference type="PROSITE" id="PS50297">
    <property type="entry name" value="ANK_REP_REGION"/>
    <property type="match status" value="2"/>
</dbReference>
<dbReference type="InterPro" id="IPR002110">
    <property type="entry name" value="Ankyrin_rpt"/>
</dbReference>
<dbReference type="PROSITE" id="PS50088">
    <property type="entry name" value="ANK_REPEAT"/>
    <property type="match status" value="2"/>
</dbReference>
<dbReference type="InterPro" id="IPR031359">
    <property type="entry name" value="NACHT_N"/>
</dbReference>
<dbReference type="InterPro" id="IPR027417">
    <property type="entry name" value="P-loop_NTPase"/>
</dbReference>
<dbReference type="PROSITE" id="PS50837">
    <property type="entry name" value="NACHT"/>
    <property type="match status" value="1"/>
</dbReference>
<comment type="caution">
    <text evidence="5">The sequence shown here is derived from an EMBL/GenBank/DDBJ whole genome shotgun (WGS) entry which is preliminary data.</text>
</comment>
<dbReference type="SUPFAM" id="SSF48403">
    <property type="entry name" value="Ankyrin repeat"/>
    <property type="match status" value="1"/>
</dbReference>
<dbReference type="PANTHER" id="PTHR10039">
    <property type="entry name" value="AMELOGENIN"/>
    <property type="match status" value="1"/>
</dbReference>
<keyword evidence="6" id="KW-1185">Reference proteome</keyword>
<dbReference type="InterPro" id="IPR056884">
    <property type="entry name" value="NPHP3-like_N"/>
</dbReference>
<dbReference type="EMBL" id="JASAOK010000043">
    <property type="protein sequence ID" value="KAK6215441.1"/>
    <property type="molecule type" value="Genomic_DNA"/>
</dbReference>